<evidence type="ECO:0000313" key="3">
    <source>
        <dbReference type="EnsemblPlants" id="TraesCS7A02G016500.2"/>
    </source>
</evidence>
<gene>
    <name evidence="3" type="primary">LOC123151524</name>
</gene>
<keyword evidence="2" id="KW-0812">Transmembrane</keyword>
<organism evidence="3">
    <name type="scientific">Triticum aestivum</name>
    <name type="common">Wheat</name>
    <dbReference type="NCBI Taxonomy" id="4565"/>
    <lineage>
        <taxon>Eukaryota</taxon>
        <taxon>Viridiplantae</taxon>
        <taxon>Streptophyta</taxon>
        <taxon>Embryophyta</taxon>
        <taxon>Tracheophyta</taxon>
        <taxon>Spermatophyta</taxon>
        <taxon>Magnoliopsida</taxon>
        <taxon>Liliopsida</taxon>
        <taxon>Poales</taxon>
        <taxon>Poaceae</taxon>
        <taxon>BOP clade</taxon>
        <taxon>Pooideae</taxon>
        <taxon>Triticodae</taxon>
        <taxon>Triticeae</taxon>
        <taxon>Triticinae</taxon>
        <taxon>Triticum</taxon>
    </lineage>
</organism>
<keyword evidence="4" id="KW-1185">Reference proteome</keyword>
<reference evidence="3" key="1">
    <citation type="submission" date="2018-08" db="EMBL/GenBank/DDBJ databases">
        <authorList>
            <person name="Rossello M."/>
        </authorList>
    </citation>
    <scope>NUCLEOTIDE SEQUENCE [LARGE SCALE GENOMIC DNA]</scope>
    <source>
        <strain evidence="3">cv. Chinese Spring</strain>
    </source>
</reference>
<reference evidence="3" key="2">
    <citation type="submission" date="2018-10" db="UniProtKB">
        <authorList>
            <consortium name="EnsemblPlants"/>
        </authorList>
    </citation>
    <scope>IDENTIFICATION</scope>
</reference>
<feature type="region of interest" description="Disordered" evidence="1">
    <location>
        <begin position="119"/>
        <end position="146"/>
    </location>
</feature>
<name>A0A3B6RAK1_WHEAT</name>
<protein>
    <submittedName>
        <fullName evidence="3">Uncharacterized protein</fullName>
    </submittedName>
</protein>
<feature type="region of interest" description="Disordered" evidence="1">
    <location>
        <begin position="1"/>
        <end position="106"/>
    </location>
</feature>
<dbReference type="Gramene" id="TraesCS7A03G0034900.1">
    <property type="protein sequence ID" value="TraesCS7A03G0034900.1.CDS"/>
    <property type="gene ID" value="TraesCS7A03G0034900"/>
</dbReference>
<keyword evidence="2" id="KW-1133">Transmembrane helix</keyword>
<accession>A0A3B6RAK1</accession>
<evidence type="ECO:0000256" key="1">
    <source>
        <dbReference type="SAM" id="MobiDB-lite"/>
    </source>
</evidence>
<feature type="transmembrane region" description="Helical" evidence="2">
    <location>
        <begin position="258"/>
        <end position="278"/>
    </location>
</feature>
<dbReference type="Proteomes" id="UP000019116">
    <property type="component" value="Chromosome 7A"/>
</dbReference>
<dbReference type="EnsemblPlants" id="TraesCS7A02G016500.2">
    <property type="protein sequence ID" value="TraesCS7A02G016500.2"/>
    <property type="gene ID" value="TraesCS7A02G016500"/>
</dbReference>
<sequence length="337" mass="37742">MDGKHGAPDPLWRRFWRNRASTNLPAPTLDAVDRRRPRRRRRRRPRPPRGMALGRLASRVRGSALQVRAAAPRASPPAPCPCVRPMTYSSKPVQGEQQGKGPSRPIDLLRESKWRNAKDDGAGIHTSAPRVPQPAPRTTPLAGGQPVSCRSISSEVVSFGVPALPVARRLSRPDITAYGLTPFGPGQQRRGVAQMPFQPLDNKTAAAKYEELSPEGRRVANLTNMVFNETVKKMKESNRKRFHRINEDVRMLVDKVRILGWTTSAVIGFIGVGLYYLYVFVKGVVEDMSDHSGEIASALYKGYLYTIWSRLGVKFEWKEKWSKKKQVAEKSEAPAKK</sequence>
<dbReference type="AlphaFoldDB" id="A0A3B6RAK1"/>
<dbReference type="Gramene" id="TraesCS7A02G016500.2">
    <property type="protein sequence ID" value="TraesCS7A02G016500.2"/>
    <property type="gene ID" value="TraesCS7A02G016500"/>
</dbReference>
<keyword evidence="2" id="KW-0472">Membrane</keyword>
<evidence type="ECO:0000256" key="2">
    <source>
        <dbReference type="SAM" id="Phobius"/>
    </source>
</evidence>
<proteinExistence type="predicted"/>
<feature type="compositionally biased region" description="Polar residues" evidence="1">
    <location>
        <begin position="87"/>
        <end position="97"/>
    </location>
</feature>
<evidence type="ECO:0000313" key="4">
    <source>
        <dbReference type="Proteomes" id="UP000019116"/>
    </source>
</evidence>
<feature type="compositionally biased region" description="Basic residues" evidence="1">
    <location>
        <begin position="35"/>
        <end position="47"/>
    </location>
</feature>